<evidence type="ECO:0000259" key="2">
    <source>
        <dbReference type="Pfam" id="PF01425"/>
    </source>
</evidence>
<keyword evidence="3" id="KW-0808">Transferase</keyword>
<sequence>MTDATETADATTLADRVRRKEVHPTELVAAAIAAIEKVNPSLNAVVHRMYEKAKAAAGGELPQGPFRGVPFVVKDLDGWLAGEPYTQSCRMSKDFIPPEDSELMMRIKRTGVVIVGKTNTPELGLLGITEPELRGPARNPWNLEHTPGGSSGGTAAIVAARAVPMGHGGDGGGSLRIPSSACGLFGLKPSRGRNPLGPQLAEGWGGYVQPGVITRSVRDCAAMLDATQGPDVGAPYAAPPRERPYLEELGRAPRKLRIAFSTGAQLGRETHDDVKEAVRAAAALCSSLGHELEEAPLPIEREALVSAYFTQVAVGAAIGIEYTSKWVGRSPKPADFEPTTWLLATIGRKLSALELQRSRDACQAAGRSLGRFFCKYDLFLDGTLAFPPIAVGQLELDRSQRLLLAALRWVSPKAVLDKVLTELGDDALKYTPNTQVANQTGVPAMSVPLHWNAAGLPIGVQFTAPLGGESTLFQLAAQLEAARPWAHRLPPVCAPL</sequence>
<dbReference type="GO" id="GO:0050567">
    <property type="term" value="F:glutaminyl-tRNA synthase (glutamine-hydrolyzing) activity"/>
    <property type="evidence" value="ECO:0007669"/>
    <property type="project" value="UniProtKB-EC"/>
</dbReference>
<protein>
    <submittedName>
        <fullName evidence="3">Aspartyl-tRNA(Asn) amidotransferase subunit A amidotransferase subunit A</fullName>
        <ecNumber evidence="3">6.3.5.6</ecNumber>
        <ecNumber evidence="3">6.3.5.7</ecNumber>
    </submittedName>
</protein>
<dbReference type="InterPro" id="IPR023631">
    <property type="entry name" value="Amidase_dom"/>
</dbReference>
<reference evidence="3" key="1">
    <citation type="submission" date="2012-09" db="EMBL/GenBank/DDBJ databases">
        <title>Metagenomic Characterization of a Microbial Community in Wastewater Detects High Levels of Antibiotic Resistance.</title>
        <authorList>
            <person name="Abrams M."/>
            <person name="Caldwell A."/>
            <person name="Vandaei E."/>
            <person name="Lee W."/>
            <person name="Perrott J."/>
            <person name="Khan S.Y."/>
            <person name="Ta J."/>
            <person name="Romero D."/>
            <person name="Nguyen V."/>
            <person name="Pourmand N."/>
            <person name="Ouverney C.C."/>
        </authorList>
    </citation>
    <scope>NUCLEOTIDE SEQUENCE</scope>
</reference>
<name>L7VTU1_9BACT</name>
<dbReference type="EC" id="6.3.5.6" evidence="3"/>
<dbReference type="InterPro" id="IPR000120">
    <property type="entry name" value="Amidase"/>
</dbReference>
<accession>L7VTU1</accession>
<dbReference type="InterPro" id="IPR020556">
    <property type="entry name" value="Amidase_CS"/>
</dbReference>
<dbReference type="EMBL" id="JX649906">
    <property type="protein sequence ID" value="AGC72587.1"/>
    <property type="molecule type" value="Genomic_DNA"/>
</dbReference>
<dbReference type="Gene3D" id="3.90.1300.10">
    <property type="entry name" value="Amidase signature (AS) domain"/>
    <property type="match status" value="1"/>
</dbReference>
<dbReference type="Pfam" id="PF01425">
    <property type="entry name" value="Amidase"/>
    <property type="match status" value="1"/>
</dbReference>
<dbReference type="PANTHER" id="PTHR11895">
    <property type="entry name" value="TRANSAMIDASE"/>
    <property type="match status" value="1"/>
</dbReference>
<dbReference type="InterPro" id="IPR036928">
    <property type="entry name" value="AS_sf"/>
</dbReference>
<dbReference type="GO" id="GO:0016740">
    <property type="term" value="F:transferase activity"/>
    <property type="evidence" value="ECO:0007669"/>
    <property type="project" value="UniProtKB-KW"/>
</dbReference>
<dbReference type="AlphaFoldDB" id="L7VTU1"/>
<dbReference type="EC" id="6.3.5.7" evidence="3"/>
<dbReference type="PROSITE" id="PS00571">
    <property type="entry name" value="AMIDASES"/>
    <property type="match status" value="1"/>
</dbReference>
<keyword evidence="3" id="KW-0436">Ligase</keyword>
<dbReference type="SUPFAM" id="SSF75304">
    <property type="entry name" value="Amidase signature (AS) enzymes"/>
    <property type="match status" value="1"/>
</dbReference>
<comment type="similarity">
    <text evidence="1">Belongs to the amidase family.</text>
</comment>
<feature type="domain" description="Amidase" evidence="2">
    <location>
        <begin position="26"/>
        <end position="472"/>
    </location>
</feature>
<proteinExistence type="inferred from homology"/>
<evidence type="ECO:0000313" key="3">
    <source>
        <dbReference type="EMBL" id="AGC72587.1"/>
    </source>
</evidence>
<evidence type="ECO:0000256" key="1">
    <source>
        <dbReference type="ARBA" id="ARBA00009199"/>
    </source>
</evidence>
<dbReference type="GO" id="GO:0050566">
    <property type="term" value="F:asparaginyl-tRNA synthase (glutamine-hydrolyzing) activity"/>
    <property type="evidence" value="ECO:0007669"/>
    <property type="project" value="UniProtKB-EC"/>
</dbReference>
<organism evidence="3">
    <name type="scientific">uncultured bacterium A1Q1_fos_1870</name>
    <dbReference type="NCBI Taxonomy" id="1256554"/>
    <lineage>
        <taxon>Bacteria</taxon>
        <taxon>environmental samples</taxon>
    </lineage>
</organism>
<dbReference type="PANTHER" id="PTHR11895:SF7">
    <property type="entry name" value="GLUTAMYL-TRNA(GLN) AMIDOTRANSFERASE SUBUNIT A, MITOCHONDRIAL"/>
    <property type="match status" value="1"/>
</dbReference>